<feature type="region of interest" description="Disordered" evidence="2">
    <location>
        <begin position="767"/>
        <end position="796"/>
    </location>
</feature>
<dbReference type="RefSeq" id="XP_030079968.1">
    <property type="nucleotide sequence ID" value="XM_030224108.1"/>
</dbReference>
<accession>A0A6J2SQG2</accession>
<feature type="region of interest" description="Disordered" evidence="2">
    <location>
        <begin position="194"/>
        <end position="252"/>
    </location>
</feature>
<sequence>MQSSSQLGKLSVTRSLSDEKMDLHFKQQMELIREMSKAHPRAADRELCLKWLSVFSRTTKDEKAVRNCLIDLMHSQLKKDGQLGYPFTDELNCNRDLRKCFDMRRKQVKQIKPELKVDDKEVGLPKQQRKLVHPGLAEKETVAKSLRAPAPSSVSAPIDEDETKPSTSQANVVEQINELEKVEHQLWHQKLISSTKAMHKKPNAPKSGLNPYRSAAVTGKTPPAATGKAPPAATAKQPPAVTAKPPPAVTAKPSLAATAKAPPAASGDLPAGNRMAKPLLELYKKKHFKEAESDLDAQMFKYSEKACIDSTPGLVLPLGEQAKEPERVRKMLDIERRKEQQETDRQQRERERERHKTREAEEKKREEQQLEQERARKLKEHENLLLRVNGQREHERNLRKQRKIANRLLAQKKCETDVVKSGQSKRGEQQRQAKEITENHKQPEVSNPKCKAEKNRLQRQRPHWEQLETKQKVLDERKQRRGQGKAEQKDKVAEMLIDANVIKELIKADDVKILQEQQKMRRKEEQIRRRSEELERKLIAVRDKQLASKNKPCSLGETQQQSRKVVDGPGLQQDLREGEAHSDHGWSERLGQEHGTIPAQNRYDTQQVHTHKANSKARRSPTPRNLGGDNQASIQQSVPALTSSPSASPTPEQSIEQLNNARRMELLEYTRECFLQHIDEQRLRLELAEQKVHTIDVEKQQLELEIKERCDMLGWLTKAHSRTEVEAFTRLELSKTESSMLAKERSESVKECIRFAWRVHRLHSGTKCKSNGKRGALQSDKSRRMTPRRVPSTSFGKRKRMWSPLMRRYIQFEPRRRSSSSEAQMLSDSEVRRQLKGYLQKQQQRKARLQEHSSGEYFTAQPLKKKIKRYQRYVDMSELNRSKERKEKSEVYSSTSNISCRAVFGGDGSMGDLAVDSRPRPIFMRHHWPRRIRQKNKDKSEKQKEGTTQSAAVVSPSSQEPTTSTNCTQFTQTEALWPSPRMGPEQSSLVARNRRKTQRGLHLQLSRSHQRRPDTLGASEQFQLSDQELEAERNIFQQLLLGSETDSNGRPQLLIENALMEHKLLVAKQRERHLKQLQAQMMKASVEVLQLLDVTKDVAKPEVENQCNRTCILWRNELQLAVKPLAKVPCRIFGMLFEPLLHDGDDQMELRLQISDLDVQLENHLISRLNRALDKCHSCCCQHRLLPGWKSHLDPDMSQRKLLATHSFQLLRQLFDEHCSKSRAIWLGALQTIEKLYFEQIAENMSTGRPMKRSNLNKDQKQ</sequence>
<evidence type="ECO:0000256" key="1">
    <source>
        <dbReference type="SAM" id="Coils"/>
    </source>
</evidence>
<protein>
    <submittedName>
        <fullName evidence="4">Trichohyalin-like</fullName>
    </submittedName>
</protein>
<keyword evidence="3" id="KW-1185">Reference proteome</keyword>
<reference evidence="4" key="1">
    <citation type="submission" date="2025-08" db="UniProtKB">
        <authorList>
            <consortium name="RefSeq"/>
        </authorList>
    </citation>
    <scope>IDENTIFICATION</scope>
    <source>
        <strain evidence="4">15085-1641.00</strain>
        <tissue evidence="4">Whole body</tissue>
    </source>
</reference>
<dbReference type="OMA" id="SKSRAIW"/>
<feature type="region of interest" description="Disordered" evidence="2">
    <location>
        <begin position="543"/>
        <end position="567"/>
    </location>
</feature>
<feature type="coiled-coil region" evidence="1">
    <location>
        <begin position="1067"/>
        <end position="1094"/>
    </location>
</feature>
<feature type="region of interest" description="Disordered" evidence="2">
    <location>
        <begin position="597"/>
        <end position="631"/>
    </location>
</feature>
<feature type="compositionally biased region" description="Basic and acidic residues" evidence="2">
    <location>
        <begin position="935"/>
        <end position="945"/>
    </location>
</feature>
<feature type="compositionally biased region" description="Polar residues" evidence="2">
    <location>
        <begin position="946"/>
        <end position="961"/>
    </location>
</feature>
<feature type="compositionally biased region" description="Low complexity" evidence="2">
    <location>
        <begin position="962"/>
        <end position="973"/>
    </location>
</feature>
<name>A0A6J2SQG2_DROHY</name>
<keyword evidence="1" id="KW-0175">Coiled coil</keyword>
<dbReference type="AlphaFoldDB" id="A0A6J2SQG2"/>
<dbReference type="OrthoDB" id="7870181at2759"/>
<proteinExistence type="predicted"/>
<feature type="region of interest" description="Disordered" evidence="2">
    <location>
        <begin position="332"/>
        <end position="374"/>
    </location>
</feature>
<feature type="compositionally biased region" description="Basic residues" evidence="2">
    <location>
        <begin position="609"/>
        <end position="621"/>
    </location>
</feature>
<gene>
    <name evidence="4" type="primary">LOC115483083</name>
</gene>
<organism evidence="3 4">
    <name type="scientific">Drosophila hydei</name>
    <name type="common">Fruit fly</name>
    <dbReference type="NCBI Taxonomy" id="7224"/>
    <lineage>
        <taxon>Eukaryota</taxon>
        <taxon>Metazoa</taxon>
        <taxon>Ecdysozoa</taxon>
        <taxon>Arthropoda</taxon>
        <taxon>Hexapoda</taxon>
        <taxon>Insecta</taxon>
        <taxon>Pterygota</taxon>
        <taxon>Neoptera</taxon>
        <taxon>Endopterygota</taxon>
        <taxon>Diptera</taxon>
        <taxon>Brachycera</taxon>
        <taxon>Muscomorpha</taxon>
        <taxon>Ephydroidea</taxon>
        <taxon>Drosophilidae</taxon>
        <taxon>Drosophila</taxon>
    </lineage>
</organism>
<dbReference type="Proteomes" id="UP000504633">
    <property type="component" value="Unplaced"/>
</dbReference>
<feature type="region of interest" description="Disordered" evidence="2">
    <location>
        <begin position="133"/>
        <end position="170"/>
    </location>
</feature>
<feature type="compositionally biased region" description="Basic and acidic residues" evidence="2">
    <location>
        <begin position="450"/>
        <end position="489"/>
    </location>
</feature>
<evidence type="ECO:0000256" key="2">
    <source>
        <dbReference type="SAM" id="MobiDB-lite"/>
    </source>
</evidence>
<dbReference type="KEGG" id="dhe:115483083"/>
<dbReference type="GeneID" id="115483083"/>
<evidence type="ECO:0000313" key="3">
    <source>
        <dbReference type="Proteomes" id="UP000504633"/>
    </source>
</evidence>
<feature type="region of interest" description="Disordered" evidence="2">
    <location>
        <begin position="415"/>
        <end position="489"/>
    </location>
</feature>
<feature type="compositionally biased region" description="Low complexity" evidence="2">
    <location>
        <begin position="218"/>
        <end position="252"/>
    </location>
</feature>
<evidence type="ECO:0000313" key="4">
    <source>
        <dbReference type="RefSeq" id="XP_030079968.1"/>
    </source>
</evidence>
<feature type="compositionally biased region" description="Basic and acidic residues" evidence="2">
    <location>
        <begin position="425"/>
        <end position="443"/>
    </location>
</feature>
<feature type="region of interest" description="Disordered" evidence="2">
    <location>
        <begin position="926"/>
        <end position="1015"/>
    </location>
</feature>
<feature type="compositionally biased region" description="Polar residues" evidence="2">
    <location>
        <begin position="598"/>
        <end position="608"/>
    </location>
</feature>